<feature type="domain" description="Non-canonical E2 ubiquitin-conjugating enzyme C-terminal" evidence="1">
    <location>
        <begin position="2"/>
        <end position="134"/>
    </location>
</feature>
<accession>A0A7S3W3I3</accession>
<dbReference type="PANTHER" id="PTHR31560">
    <property type="entry name" value="UPF0652 PROTEIN C16A11.03C-RELATED"/>
    <property type="match status" value="1"/>
</dbReference>
<proteinExistence type="predicted"/>
<dbReference type="Pfam" id="PF09418">
    <property type="entry name" value="DUF2009"/>
    <property type="match status" value="1"/>
</dbReference>
<reference evidence="2" key="1">
    <citation type="submission" date="2021-01" db="EMBL/GenBank/DDBJ databases">
        <authorList>
            <person name="Corre E."/>
            <person name="Pelletier E."/>
            <person name="Niang G."/>
            <person name="Scheremetjew M."/>
            <person name="Finn R."/>
            <person name="Kale V."/>
            <person name="Holt S."/>
            <person name="Cochrane G."/>
            <person name="Meng A."/>
            <person name="Brown T."/>
            <person name="Cohen L."/>
        </authorList>
    </citation>
    <scope>NUCLEOTIDE SEQUENCE</scope>
    <source>
        <strain evidence="2">SPMC142</strain>
    </source>
</reference>
<evidence type="ECO:0000259" key="1">
    <source>
        <dbReference type="Pfam" id="PF09418"/>
    </source>
</evidence>
<dbReference type="InterPro" id="IPR018553">
    <property type="entry name" value="E2_Ub-conjug_enz"/>
</dbReference>
<dbReference type="EMBL" id="HBIQ01021234">
    <property type="protein sequence ID" value="CAE0534386.1"/>
    <property type="molecule type" value="Transcribed_RNA"/>
</dbReference>
<protein>
    <recommendedName>
        <fullName evidence="1">Non-canonical E2 ubiquitin-conjugating enzyme C-terminal domain-containing protein</fullName>
    </recommendedName>
</protein>
<evidence type="ECO:0000313" key="2">
    <source>
        <dbReference type="EMBL" id="CAE0534386.1"/>
    </source>
</evidence>
<dbReference type="PANTHER" id="PTHR31560:SF0">
    <property type="entry name" value="UPF0652 PROTEIN C22H10.08"/>
    <property type="match status" value="1"/>
</dbReference>
<dbReference type="AlphaFoldDB" id="A0A7S3W3I3"/>
<dbReference type="InterPro" id="IPR057668">
    <property type="entry name" value="E2_Ub-conjug_enz_C"/>
</dbReference>
<gene>
    <name evidence="2" type="ORF">SACU0126_LOCUS7094</name>
</gene>
<name>A0A7S3W3I3_9SPIT</name>
<organism evidence="2">
    <name type="scientific">Strombidinopsis acuminata</name>
    <dbReference type="NCBI Taxonomy" id="141414"/>
    <lineage>
        <taxon>Eukaryota</taxon>
        <taxon>Sar</taxon>
        <taxon>Alveolata</taxon>
        <taxon>Ciliophora</taxon>
        <taxon>Intramacronucleata</taxon>
        <taxon>Spirotrichea</taxon>
        <taxon>Choreotrichia</taxon>
        <taxon>Choreotrichida</taxon>
        <taxon>Strombidinopsidae</taxon>
        <taxon>Strombidinopsis</taxon>
    </lineage>
</organism>
<sequence>MTQVKSGGWVGSSLIHLGDSNVPNALMFIDKYSQVEHILNPILATLDALPKLHSSDAHIGAWIDSTFGGPNALTKSILADFFKFGFDGSGADNFFDAGSCIDGRLTSAWHWCSQLPTKPFYVVFKLAGFTSFDGQFQT</sequence>